<dbReference type="RefSeq" id="WP_337715718.1">
    <property type="nucleotide sequence ID" value="NZ_JBBEGL010000005.1"/>
</dbReference>
<dbReference type="InterPro" id="IPR024047">
    <property type="entry name" value="MM3350-like_sf"/>
</dbReference>
<keyword evidence="3" id="KW-1185">Reference proteome</keyword>
<evidence type="ECO:0000259" key="1">
    <source>
        <dbReference type="Pfam" id="PF07929"/>
    </source>
</evidence>
<gene>
    <name evidence="2" type="ORF">WCD41_20320</name>
</gene>
<dbReference type="Pfam" id="PF07929">
    <property type="entry name" value="PRiA4_ORF3"/>
    <property type="match status" value="1"/>
</dbReference>
<reference evidence="2 3" key="1">
    <citation type="submission" date="2024-03" db="EMBL/GenBank/DDBJ databases">
        <title>Actinomycetospora sp. OC33-EN06, a novel actinomycete isolated from wild orchid (Aerides multiflora).</title>
        <authorList>
            <person name="Suriyachadkun C."/>
        </authorList>
    </citation>
    <scope>NUCLEOTIDE SEQUENCE [LARGE SCALE GENOMIC DNA]</scope>
    <source>
        <strain evidence="2 3">OC33-EN06</strain>
    </source>
</reference>
<dbReference type="PANTHER" id="PTHR41878">
    <property type="entry name" value="LEXA REPRESSOR-RELATED"/>
    <property type="match status" value="1"/>
</dbReference>
<dbReference type="InterPro" id="IPR012912">
    <property type="entry name" value="Plasmid_pRiA4b_Orf3-like"/>
</dbReference>
<name>A0ABU8N8Z2_9PSEU</name>
<protein>
    <submittedName>
        <fullName evidence="2">Plasmid pRiA4b ORF-3 family protein</fullName>
    </submittedName>
</protein>
<dbReference type="PANTHER" id="PTHR41878:SF1">
    <property type="entry name" value="TNPR PROTEIN"/>
    <property type="match status" value="1"/>
</dbReference>
<accession>A0ABU8N8Z2</accession>
<comment type="caution">
    <text evidence="2">The sequence shown here is derived from an EMBL/GenBank/DDBJ whole genome shotgun (WGS) entry which is preliminary data.</text>
</comment>
<feature type="domain" description="Plasmid pRiA4b Orf3-like" evidence="1">
    <location>
        <begin position="4"/>
        <end position="133"/>
    </location>
</feature>
<dbReference type="Proteomes" id="UP001370100">
    <property type="component" value="Unassembled WGS sequence"/>
</dbReference>
<proteinExistence type="predicted"/>
<dbReference type="EMBL" id="JBBEGL010000005">
    <property type="protein sequence ID" value="MEJ2888816.1"/>
    <property type="molecule type" value="Genomic_DNA"/>
</dbReference>
<organism evidence="2 3">
    <name type="scientific">Actinomycetospora aeridis</name>
    <dbReference type="NCBI Taxonomy" id="3129231"/>
    <lineage>
        <taxon>Bacteria</taxon>
        <taxon>Bacillati</taxon>
        <taxon>Actinomycetota</taxon>
        <taxon>Actinomycetes</taxon>
        <taxon>Pseudonocardiales</taxon>
        <taxon>Pseudonocardiaceae</taxon>
        <taxon>Actinomycetospora</taxon>
    </lineage>
</organism>
<dbReference type="SUPFAM" id="SSF159941">
    <property type="entry name" value="MM3350-like"/>
    <property type="match status" value="1"/>
</dbReference>
<sequence length="354" mass="38489">MRTTRLQVRLDGVEPLVLRVLDVPAAVSVDELHLLFQAALGFQDTHLYEFGVGEKRFGPGDEDAPEDVLLASSARLTDLSAAFTYDYDFGDSWSAAVEVLGAGGEEPGLVSGEGHEPQDDIGGAPGYLEALAAKELRPFDADRIGTRIRRVLGRVPPGVQVVLDVLAPGVKVTPQRRLPQKTVREIQQRVPDWHLFGAEGKPAHREDDLPPLEAVHDLVLAAGLARHRHGVLAPTKAAADPAEVLRRTRSAYRPETFAGLVVGAVVSVLLVDGPQEPEALAAEFHAGFGFRYSLDGRSPLSEDDMDMALVDQRPLLLALGQVVENDSWQDRTWRAGPEAGWWLPRTGLLEPRVS</sequence>
<dbReference type="Gene3D" id="3.10.290.30">
    <property type="entry name" value="MM3350-like"/>
    <property type="match status" value="1"/>
</dbReference>
<evidence type="ECO:0000313" key="3">
    <source>
        <dbReference type="Proteomes" id="UP001370100"/>
    </source>
</evidence>
<evidence type="ECO:0000313" key="2">
    <source>
        <dbReference type="EMBL" id="MEJ2888816.1"/>
    </source>
</evidence>